<feature type="transmembrane region" description="Helical" evidence="1">
    <location>
        <begin position="107"/>
        <end position="126"/>
    </location>
</feature>
<evidence type="ECO:0000256" key="1">
    <source>
        <dbReference type="SAM" id="Phobius"/>
    </source>
</evidence>
<dbReference type="Proteomes" id="UP000193144">
    <property type="component" value="Unassembled WGS sequence"/>
</dbReference>
<dbReference type="AlphaFoldDB" id="A0A1Y1ZBX2"/>
<keyword evidence="1" id="KW-1133">Transmembrane helix</keyword>
<comment type="caution">
    <text evidence="2">The sequence shown here is derived from an EMBL/GenBank/DDBJ whole genome shotgun (WGS) entry which is preliminary data.</text>
</comment>
<reference evidence="2 3" key="1">
    <citation type="submission" date="2016-07" db="EMBL/GenBank/DDBJ databases">
        <title>Pervasive Adenine N6-methylation of Active Genes in Fungi.</title>
        <authorList>
            <consortium name="DOE Joint Genome Institute"/>
            <person name="Mondo S.J."/>
            <person name="Dannebaum R.O."/>
            <person name="Kuo R.C."/>
            <person name="Labutti K."/>
            <person name="Haridas S."/>
            <person name="Kuo A."/>
            <person name="Salamov A."/>
            <person name="Ahrendt S.R."/>
            <person name="Lipzen A."/>
            <person name="Sullivan W."/>
            <person name="Andreopoulos W.B."/>
            <person name="Clum A."/>
            <person name="Lindquist E."/>
            <person name="Daum C."/>
            <person name="Ramamoorthy G.K."/>
            <person name="Gryganskyi A."/>
            <person name="Culley D."/>
            <person name="Magnuson J.K."/>
            <person name="James T.Y."/>
            <person name="O'Malley M.A."/>
            <person name="Stajich J.E."/>
            <person name="Spatafora J.W."/>
            <person name="Visel A."/>
            <person name="Grigoriev I.V."/>
        </authorList>
    </citation>
    <scope>NUCLEOTIDE SEQUENCE [LARGE SCALE GENOMIC DNA]</scope>
    <source>
        <strain evidence="2 3">CBS 115471</strain>
    </source>
</reference>
<dbReference type="OrthoDB" id="10581259at2759"/>
<feature type="non-terminal residue" evidence="2">
    <location>
        <position position="213"/>
    </location>
</feature>
<keyword evidence="1" id="KW-0812">Transmembrane</keyword>
<keyword evidence="3" id="KW-1185">Reference proteome</keyword>
<feature type="transmembrane region" description="Helical" evidence="1">
    <location>
        <begin position="40"/>
        <end position="62"/>
    </location>
</feature>
<organism evidence="2 3">
    <name type="scientific">Clohesyomyces aquaticus</name>
    <dbReference type="NCBI Taxonomy" id="1231657"/>
    <lineage>
        <taxon>Eukaryota</taxon>
        <taxon>Fungi</taxon>
        <taxon>Dikarya</taxon>
        <taxon>Ascomycota</taxon>
        <taxon>Pezizomycotina</taxon>
        <taxon>Dothideomycetes</taxon>
        <taxon>Pleosporomycetidae</taxon>
        <taxon>Pleosporales</taxon>
        <taxon>Lindgomycetaceae</taxon>
        <taxon>Clohesyomyces</taxon>
    </lineage>
</organism>
<keyword evidence="1" id="KW-0472">Membrane</keyword>
<dbReference type="EMBL" id="MCFA01000107">
    <property type="protein sequence ID" value="ORY07676.1"/>
    <property type="molecule type" value="Genomic_DNA"/>
</dbReference>
<evidence type="ECO:0000313" key="2">
    <source>
        <dbReference type="EMBL" id="ORY07676.1"/>
    </source>
</evidence>
<protein>
    <submittedName>
        <fullName evidence="2">Uncharacterized protein</fullName>
    </submittedName>
</protein>
<name>A0A1Y1ZBX2_9PLEO</name>
<gene>
    <name evidence="2" type="ORF">BCR34DRAFT_570507</name>
</gene>
<sequence>MTLEPYLDTGMLATTSYPFVASVDLLQRLYRNEEYNPQTDAAVCVCRAGALLALVALLGMLWRSRERLHTDTDTFSFSAKASAHHAVWAILWSTCTLSSSLQPAPTWPFAVLSFVTWCSDYACVWLSFHGNKRASCCLLFWFLPPVQTFIAYGFMMYSSVRGAAMPPPAASVRLSYPRTGARLQDLDQWYPLVCSLLLVTAPLCSVAFKSRGR</sequence>
<feature type="transmembrane region" description="Helical" evidence="1">
    <location>
        <begin position="189"/>
        <end position="208"/>
    </location>
</feature>
<proteinExistence type="predicted"/>
<evidence type="ECO:0000313" key="3">
    <source>
        <dbReference type="Proteomes" id="UP000193144"/>
    </source>
</evidence>
<feature type="transmembrane region" description="Helical" evidence="1">
    <location>
        <begin position="138"/>
        <end position="157"/>
    </location>
</feature>
<accession>A0A1Y1ZBX2</accession>